<name>A0ABW0GSQ1_9MICO</name>
<dbReference type="RefSeq" id="WP_340270377.1">
    <property type="nucleotide sequence ID" value="NZ_JBBEOG010000006.1"/>
</dbReference>
<evidence type="ECO:0000256" key="1">
    <source>
        <dbReference type="SAM" id="MobiDB-lite"/>
    </source>
</evidence>
<sequence length="121" mass="13097">MSARARERVLPVVRASLARVRRALPGDGPDPAAAAASWRAERRAVARTHHPDRGGDVDAYLAALAEVDARHGRLTTAGPPPGRPRARRGTGALRRRARRGVRRARSLLPRGVPGARRWASL</sequence>
<keyword evidence="3" id="KW-1185">Reference proteome</keyword>
<reference evidence="3" key="1">
    <citation type="journal article" date="2019" name="Int. J. Syst. Evol. Microbiol.">
        <title>The Global Catalogue of Microorganisms (GCM) 10K type strain sequencing project: providing services to taxonomists for standard genome sequencing and annotation.</title>
        <authorList>
            <consortium name="The Broad Institute Genomics Platform"/>
            <consortium name="The Broad Institute Genome Sequencing Center for Infectious Disease"/>
            <person name="Wu L."/>
            <person name="Ma J."/>
        </authorList>
    </citation>
    <scope>NUCLEOTIDE SEQUENCE [LARGE SCALE GENOMIC DNA]</scope>
    <source>
        <strain evidence="3">CCUG 43114</strain>
    </source>
</reference>
<protein>
    <recommendedName>
        <fullName evidence="4">J domain-containing protein</fullName>
    </recommendedName>
</protein>
<feature type="compositionally biased region" description="Basic residues" evidence="1">
    <location>
        <begin position="84"/>
        <end position="105"/>
    </location>
</feature>
<comment type="caution">
    <text evidence="2">The sequence shown here is derived from an EMBL/GenBank/DDBJ whole genome shotgun (WGS) entry which is preliminary data.</text>
</comment>
<evidence type="ECO:0000313" key="2">
    <source>
        <dbReference type="EMBL" id="MFC5382679.1"/>
    </source>
</evidence>
<proteinExistence type="predicted"/>
<dbReference type="Proteomes" id="UP001596122">
    <property type="component" value="Unassembled WGS sequence"/>
</dbReference>
<dbReference type="EMBL" id="JBHSLD010000028">
    <property type="protein sequence ID" value="MFC5382679.1"/>
    <property type="molecule type" value="Genomic_DNA"/>
</dbReference>
<organism evidence="2 3">
    <name type="scientific">Aquipuribacter nitratireducens</name>
    <dbReference type="NCBI Taxonomy" id="650104"/>
    <lineage>
        <taxon>Bacteria</taxon>
        <taxon>Bacillati</taxon>
        <taxon>Actinomycetota</taxon>
        <taxon>Actinomycetes</taxon>
        <taxon>Micrococcales</taxon>
        <taxon>Intrasporangiaceae</taxon>
        <taxon>Aquipuribacter</taxon>
    </lineage>
</organism>
<accession>A0ABW0GSQ1</accession>
<evidence type="ECO:0000313" key="3">
    <source>
        <dbReference type="Proteomes" id="UP001596122"/>
    </source>
</evidence>
<feature type="region of interest" description="Disordered" evidence="1">
    <location>
        <begin position="71"/>
        <end position="121"/>
    </location>
</feature>
<evidence type="ECO:0008006" key="4">
    <source>
        <dbReference type="Google" id="ProtNLM"/>
    </source>
</evidence>
<gene>
    <name evidence="2" type="ORF">ACFPJ6_18085</name>
</gene>